<dbReference type="GO" id="GO:0008176">
    <property type="term" value="F:tRNA (guanine(46)-N7)-methyltransferase activity"/>
    <property type="evidence" value="ECO:0007669"/>
    <property type="project" value="UniProtKB-EC"/>
</dbReference>
<evidence type="ECO:0000313" key="9">
    <source>
        <dbReference type="EMBL" id="MBE9403723.1"/>
    </source>
</evidence>
<gene>
    <name evidence="7 9" type="primary">trmB</name>
    <name evidence="9" type="ORF">IOE58_05840</name>
</gene>
<dbReference type="RefSeq" id="WP_193865466.1">
    <property type="nucleotide sequence ID" value="NZ_JADEYR010000004.1"/>
</dbReference>
<dbReference type="PROSITE" id="PS51625">
    <property type="entry name" value="SAM_MT_TRMB"/>
    <property type="match status" value="1"/>
</dbReference>
<evidence type="ECO:0000256" key="7">
    <source>
        <dbReference type="HAMAP-Rule" id="MF_01057"/>
    </source>
</evidence>
<dbReference type="Pfam" id="PF02390">
    <property type="entry name" value="Methyltransf_4"/>
    <property type="match status" value="1"/>
</dbReference>
<protein>
    <recommendedName>
        <fullName evidence="7">tRNA (guanine-N(7)-)-methyltransferase</fullName>
        <ecNumber evidence="7">2.1.1.33</ecNumber>
    </recommendedName>
    <alternativeName>
        <fullName evidence="7">tRNA (guanine(46)-N(7))-methyltransferase</fullName>
    </alternativeName>
    <alternativeName>
        <fullName evidence="7">tRNA(m7G46)-methyltransferase</fullName>
    </alternativeName>
</protein>
<dbReference type="NCBIfam" id="TIGR00091">
    <property type="entry name" value="tRNA (guanosine(46)-N7)-methyltransferase TrmB"/>
    <property type="match status" value="1"/>
</dbReference>
<evidence type="ECO:0000256" key="2">
    <source>
        <dbReference type="ARBA" id="ARBA00003015"/>
    </source>
</evidence>
<dbReference type="PANTHER" id="PTHR23417:SF14">
    <property type="entry name" value="PENTACOTRIPEPTIDE-REPEAT REGION OF PRORP DOMAIN-CONTAINING PROTEIN"/>
    <property type="match status" value="1"/>
</dbReference>
<dbReference type="HAMAP" id="MF_01057">
    <property type="entry name" value="tRNA_methyltr_TrmB"/>
    <property type="match status" value="1"/>
</dbReference>
<keyword evidence="5 7" id="KW-0949">S-adenosyl-L-methionine</keyword>
<dbReference type="InterPro" id="IPR055361">
    <property type="entry name" value="tRNA_methyltr_TrmB_bact"/>
</dbReference>
<dbReference type="SUPFAM" id="SSF53335">
    <property type="entry name" value="S-adenosyl-L-methionine-dependent methyltransferases"/>
    <property type="match status" value="1"/>
</dbReference>
<name>A0ABR9W348_9MICO</name>
<comment type="pathway">
    <text evidence="7">tRNA modification; N(7)-methylguanine-tRNA biosynthesis.</text>
</comment>
<proteinExistence type="inferred from homology"/>
<evidence type="ECO:0000256" key="1">
    <source>
        <dbReference type="ARBA" id="ARBA00000142"/>
    </source>
</evidence>
<organism evidence="9 10">
    <name type="scientific">Brachybacterium epidermidis</name>
    <dbReference type="NCBI Taxonomy" id="2781983"/>
    <lineage>
        <taxon>Bacteria</taxon>
        <taxon>Bacillati</taxon>
        <taxon>Actinomycetota</taxon>
        <taxon>Actinomycetes</taxon>
        <taxon>Micrococcales</taxon>
        <taxon>Dermabacteraceae</taxon>
        <taxon>Brachybacterium</taxon>
    </lineage>
</organism>
<evidence type="ECO:0000256" key="8">
    <source>
        <dbReference type="SAM" id="MobiDB-lite"/>
    </source>
</evidence>
<feature type="binding site" evidence="7">
    <location>
        <position position="73"/>
    </location>
    <ligand>
        <name>S-adenosyl-L-methionine</name>
        <dbReference type="ChEBI" id="CHEBI:59789"/>
    </ligand>
</feature>
<dbReference type="PANTHER" id="PTHR23417">
    <property type="entry name" value="3-DEOXY-D-MANNO-OCTULOSONIC-ACID TRANSFERASE/TRNA GUANINE-N 7 - -METHYLTRANSFERASE"/>
    <property type="match status" value="1"/>
</dbReference>
<dbReference type="Proteomes" id="UP000644727">
    <property type="component" value="Unassembled WGS sequence"/>
</dbReference>
<comment type="similarity">
    <text evidence="7">Belongs to the class I-like SAM-binding methyltransferase superfamily. TrmB family.</text>
</comment>
<dbReference type="EC" id="2.1.1.33" evidence="7"/>
<evidence type="ECO:0000313" key="10">
    <source>
        <dbReference type="Proteomes" id="UP000644727"/>
    </source>
</evidence>
<feature type="binding site" evidence="7">
    <location>
        <begin position="240"/>
        <end position="243"/>
    </location>
    <ligand>
        <name>substrate</name>
    </ligand>
</feature>
<keyword evidence="6 7" id="KW-0819">tRNA processing</keyword>
<reference evidence="9 10" key="1">
    <citation type="submission" date="2020-10" db="EMBL/GenBank/DDBJ databases">
        <title>Draft genome and description of Brachybacterium epidermidis sp nov.</title>
        <authorList>
            <person name="Boxberger M."/>
            <person name="La Scola B."/>
        </authorList>
    </citation>
    <scope>NUCLEOTIDE SEQUENCE [LARGE SCALE GENOMIC DNA]</scope>
    <source>
        <strain evidence="9 10">Marseille-Q2903</strain>
    </source>
</reference>
<feature type="binding site" evidence="7">
    <location>
        <position position="149"/>
    </location>
    <ligand>
        <name>S-adenosyl-L-methionine</name>
        <dbReference type="ChEBI" id="CHEBI:59789"/>
    </ligand>
</feature>
<dbReference type="Gene3D" id="3.40.50.150">
    <property type="entry name" value="Vaccinia Virus protein VP39"/>
    <property type="match status" value="1"/>
</dbReference>
<accession>A0ABR9W348</accession>
<comment type="caution">
    <text evidence="7">Lacks conserved residue(s) required for the propagation of feature annotation.</text>
</comment>
<dbReference type="InterPro" id="IPR003358">
    <property type="entry name" value="tRNA_(Gua-N-7)_MeTrfase_Trmb"/>
</dbReference>
<keyword evidence="4 7" id="KW-0808">Transferase</keyword>
<evidence type="ECO:0000256" key="5">
    <source>
        <dbReference type="ARBA" id="ARBA00022691"/>
    </source>
</evidence>
<evidence type="ECO:0000256" key="4">
    <source>
        <dbReference type="ARBA" id="ARBA00022679"/>
    </source>
</evidence>
<evidence type="ECO:0000256" key="6">
    <source>
        <dbReference type="ARBA" id="ARBA00022694"/>
    </source>
</evidence>
<dbReference type="InterPro" id="IPR029063">
    <property type="entry name" value="SAM-dependent_MTases_sf"/>
</dbReference>
<feature type="binding site" evidence="7">
    <location>
        <position position="153"/>
    </location>
    <ligand>
        <name>substrate</name>
    </ligand>
</feature>
<feature type="binding site" evidence="7">
    <location>
        <position position="98"/>
    </location>
    <ligand>
        <name>S-adenosyl-L-methionine</name>
        <dbReference type="ChEBI" id="CHEBI:59789"/>
    </ligand>
</feature>
<keyword evidence="10" id="KW-1185">Reference proteome</keyword>
<comment type="catalytic activity">
    <reaction evidence="1 7">
        <text>guanosine(46) in tRNA + S-adenosyl-L-methionine = N(7)-methylguanosine(46) in tRNA + S-adenosyl-L-homocysteine</text>
        <dbReference type="Rhea" id="RHEA:42708"/>
        <dbReference type="Rhea" id="RHEA-COMP:10188"/>
        <dbReference type="Rhea" id="RHEA-COMP:10189"/>
        <dbReference type="ChEBI" id="CHEBI:57856"/>
        <dbReference type="ChEBI" id="CHEBI:59789"/>
        <dbReference type="ChEBI" id="CHEBI:74269"/>
        <dbReference type="ChEBI" id="CHEBI:74480"/>
        <dbReference type="EC" id="2.1.1.33"/>
    </reaction>
</comment>
<feature type="binding site" evidence="7">
    <location>
        <position position="185"/>
    </location>
    <ligand>
        <name>substrate</name>
    </ligand>
</feature>
<feature type="binding site" evidence="7">
    <location>
        <position position="126"/>
    </location>
    <ligand>
        <name>S-adenosyl-L-methionine</name>
        <dbReference type="ChEBI" id="CHEBI:59789"/>
    </ligand>
</feature>
<comment type="caution">
    <text evidence="9">The sequence shown here is derived from an EMBL/GenBank/DDBJ whole genome shotgun (WGS) entry which is preliminary data.</text>
</comment>
<evidence type="ECO:0000256" key="3">
    <source>
        <dbReference type="ARBA" id="ARBA00022603"/>
    </source>
</evidence>
<feature type="region of interest" description="Disordered" evidence="8">
    <location>
        <begin position="202"/>
        <end position="226"/>
    </location>
</feature>
<dbReference type="EMBL" id="JADEYR010000004">
    <property type="protein sequence ID" value="MBE9403723.1"/>
    <property type="molecule type" value="Genomic_DNA"/>
</dbReference>
<comment type="function">
    <text evidence="2 7">Catalyzes the formation of N(7)-methylguanine at position 46 (m7G46) in tRNA.</text>
</comment>
<keyword evidence="3 7" id="KW-0489">Methyltransferase</keyword>
<sequence length="270" mass="30040">MSPRSGPHRRQREVVSFVRRGARLTRSRQDSWDRLSDAYVLDLPRGDRDTVPADGARLDLAEAFGRSAELVVEVGSGQGENIAAAAAAAPQRDHLAVEVYVPGLAQTLDRIERAGSPRNVRLLPLDAQRSLPQLLPEHSVSELWVFFPDPWHKSKHHKRRLINPPFLDAMAPLLTEGATVRLATDWAHYAAHMHHVMGADPRFASLHPDGPRPEGTTSDEVPGDLPETGWAPRFEGRVLTSFESKAQAAGRLVWDLAYTRLPRHQEDEHG</sequence>